<evidence type="ECO:0000259" key="1">
    <source>
        <dbReference type="PROSITE" id="PS51746"/>
    </source>
</evidence>
<dbReference type="Gene3D" id="3.60.40.10">
    <property type="entry name" value="PPM-type phosphatase domain"/>
    <property type="match status" value="1"/>
</dbReference>
<dbReference type="InterPro" id="IPR036457">
    <property type="entry name" value="PPM-type-like_dom_sf"/>
</dbReference>
<accession>A0ABR9UY95</accession>
<dbReference type="InterPro" id="IPR025874">
    <property type="entry name" value="DZR"/>
</dbReference>
<organism evidence="2 3">
    <name type="scientific">Gloeocapsopsis crepidinum LEGE 06123</name>
    <dbReference type="NCBI Taxonomy" id="588587"/>
    <lineage>
        <taxon>Bacteria</taxon>
        <taxon>Bacillati</taxon>
        <taxon>Cyanobacteriota</taxon>
        <taxon>Cyanophyceae</taxon>
        <taxon>Oscillatoriophycideae</taxon>
        <taxon>Chroococcales</taxon>
        <taxon>Chroococcaceae</taxon>
        <taxon>Gloeocapsopsis</taxon>
    </lineage>
</organism>
<dbReference type="RefSeq" id="WP_193933917.1">
    <property type="nucleotide sequence ID" value="NZ_CAWPMZ010000092.1"/>
</dbReference>
<reference evidence="2 3" key="1">
    <citation type="submission" date="2020-10" db="EMBL/GenBank/DDBJ databases">
        <authorList>
            <person name="Castelo-Branco R."/>
            <person name="Eusebio N."/>
            <person name="Adriana R."/>
            <person name="Vieira A."/>
            <person name="Brugerolle De Fraissinette N."/>
            <person name="Rezende De Castro R."/>
            <person name="Schneider M.P."/>
            <person name="Vasconcelos V."/>
            <person name="Leao P.N."/>
        </authorList>
    </citation>
    <scope>NUCLEOTIDE SEQUENCE [LARGE SCALE GENOMIC DNA]</scope>
    <source>
        <strain evidence="2 3">LEGE 06123</strain>
    </source>
</reference>
<dbReference type="SMART" id="SM00332">
    <property type="entry name" value="PP2Cc"/>
    <property type="match status" value="1"/>
</dbReference>
<feature type="domain" description="PPM-type phosphatase" evidence="1">
    <location>
        <begin position="365"/>
        <end position="623"/>
    </location>
</feature>
<sequence length="639" mass="71096">MLICPQCQFENPTNNKFCQQCGTSLTHKPCAKCGTTVALNQERCHNCNAITGTIWLAHAQTSQSSLISSTASETPCQTDTVATVDETSDLAVQNVPLPVVPKLEVGAFLDQQQRYQILDLLTASADQTEICWRVLDCQPLQLSPLLAGAAAVEEVPAIAKTYLTLQSQLQQVVPAIHDAWQSDDVEFVLIEDRSHWQQLVTLWQDNQTSPLQILYWLHEMTQLWVALEPWQCWQSLLELANLRVDEDGVLALQRVYNKPDAGITLHDLGDLWYQLFQESQRTQLGLVVELINALQSRSIQSIDEVRSHLESIAAEFQDQFAPATTPLTSDSATTLDDVQNVGDTQIYTESTPTLLLPVTLFSLEDVGSTDVGRQREHNEDFFGIETTIHKLDTPGDRTLQARGLYVLCDGMGGHAGGEVASKLAVHTLKQYFESHWQSDRLPDENTIREAVQLANQAIYDLNQQDARAGVGRMGTTLVMALIQNTQVAVAHVGDSRLYRLSRQCGLEQVTTDHEVGQREILRGIEPDIAYGRPDAYQLTQALGPREASYVSPDVQFLELSEDTLLILTSDGLSDNDLVEHHWHTHLEPLLSSEANLNQGLANLIDLANHYNGHDNITAILIRVKVRPKRDDAEPTIPLT</sequence>
<dbReference type="Pfam" id="PF12773">
    <property type="entry name" value="DZR"/>
    <property type="match status" value="1"/>
</dbReference>
<dbReference type="InterPro" id="IPR001932">
    <property type="entry name" value="PPM-type_phosphatase-like_dom"/>
</dbReference>
<comment type="caution">
    <text evidence="2">The sequence shown here is derived from an EMBL/GenBank/DDBJ whole genome shotgun (WGS) entry which is preliminary data.</text>
</comment>
<dbReference type="SMART" id="SM00331">
    <property type="entry name" value="PP2C_SIG"/>
    <property type="match status" value="1"/>
</dbReference>
<dbReference type="InterPro" id="IPR015655">
    <property type="entry name" value="PP2C"/>
</dbReference>
<dbReference type="Pfam" id="PF13672">
    <property type="entry name" value="PP2C_2"/>
    <property type="match status" value="1"/>
</dbReference>
<dbReference type="EMBL" id="JADEWN010000056">
    <property type="protein sequence ID" value="MBE9192490.1"/>
    <property type="molecule type" value="Genomic_DNA"/>
</dbReference>
<dbReference type="SUPFAM" id="SSF81606">
    <property type="entry name" value="PP2C-like"/>
    <property type="match status" value="1"/>
</dbReference>
<dbReference type="CDD" id="cd00143">
    <property type="entry name" value="PP2Cc"/>
    <property type="match status" value="1"/>
</dbReference>
<dbReference type="NCBIfam" id="NF011149">
    <property type="entry name" value="PRK14559.1"/>
    <property type="match status" value="1"/>
</dbReference>
<evidence type="ECO:0000313" key="2">
    <source>
        <dbReference type="EMBL" id="MBE9192490.1"/>
    </source>
</evidence>
<dbReference type="PANTHER" id="PTHR13832:SF827">
    <property type="entry name" value="PROTEIN PHOSPHATASE 1L"/>
    <property type="match status" value="1"/>
</dbReference>
<dbReference type="PROSITE" id="PS51746">
    <property type="entry name" value="PPM_2"/>
    <property type="match status" value="1"/>
</dbReference>
<keyword evidence="3" id="KW-1185">Reference proteome</keyword>
<proteinExistence type="predicted"/>
<gene>
    <name evidence="2" type="ORF">IQ230_19480</name>
</gene>
<dbReference type="Proteomes" id="UP000651156">
    <property type="component" value="Unassembled WGS sequence"/>
</dbReference>
<evidence type="ECO:0000313" key="3">
    <source>
        <dbReference type="Proteomes" id="UP000651156"/>
    </source>
</evidence>
<protein>
    <submittedName>
        <fullName evidence="2">Serine/threonine phosphatase</fullName>
    </submittedName>
</protein>
<dbReference type="PANTHER" id="PTHR13832">
    <property type="entry name" value="PROTEIN PHOSPHATASE 2C"/>
    <property type="match status" value="1"/>
</dbReference>
<name>A0ABR9UY95_9CHRO</name>